<dbReference type="EMBL" id="JAWJZF010000309">
    <property type="protein sequence ID" value="MDX2292461.1"/>
    <property type="molecule type" value="Genomic_DNA"/>
</dbReference>
<comment type="caution">
    <text evidence="1">The sequence shown here is derived from an EMBL/GenBank/DDBJ whole genome shotgun (WGS) entry which is preliminary data.</text>
</comment>
<reference evidence="1 2" key="1">
    <citation type="submission" date="2023-10" db="EMBL/GenBank/DDBJ databases">
        <authorList>
            <person name="Wang X.X."/>
        </authorList>
    </citation>
    <scope>NUCLEOTIDE SEQUENCE [LARGE SCALE GENOMIC DNA]</scope>
    <source>
        <strain evidence="1 2">NBRC 12816</strain>
    </source>
</reference>
<keyword evidence="2" id="KW-1185">Reference proteome</keyword>
<dbReference type="Proteomes" id="UP001278571">
    <property type="component" value="Unassembled WGS sequence"/>
</dbReference>
<dbReference type="RefSeq" id="WP_319008954.1">
    <property type="nucleotide sequence ID" value="NZ_JAWJZF010000309.1"/>
</dbReference>
<gene>
    <name evidence="1" type="ORF">R2363_09780</name>
</gene>
<evidence type="ECO:0000313" key="2">
    <source>
        <dbReference type="Proteomes" id="UP001278571"/>
    </source>
</evidence>
<protein>
    <submittedName>
        <fullName evidence="1">Uncharacterized protein</fullName>
    </submittedName>
</protein>
<sequence>MAEDRGDPLAAWTERLLALGTGIAPEDAKAFVHDLYTAAQAALDEERAEVEFQREE</sequence>
<name>A0ABU4K3Y5_9ACTN</name>
<evidence type="ECO:0000313" key="1">
    <source>
        <dbReference type="EMBL" id="MDX2292461.1"/>
    </source>
</evidence>
<organism evidence="1 2">
    <name type="scientific">Streptomyces roseolus</name>
    <dbReference type="NCBI Taxonomy" id="67358"/>
    <lineage>
        <taxon>Bacteria</taxon>
        <taxon>Bacillati</taxon>
        <taxon>Actinomycetota</taxon>
        <taxon>Actinomycetes</taxon>
        <taxon>Kitasatosporales</taxon>
        <taxon>Streptomycetaceae</taxon>
        <taxon>Streptomyces</taxon>
    </lineage>
</organism>
<accession>A0ABU4K3Y5</accession>
<proteinExistence type="predicted"/>